<dbReference type="GO" id="GO:0000976">
    <property type="term" value="F:transcription cis-regulatory region binding"/>
    <property type="evidence" value="ECO:0007669"/>
    <property type="project" value="TreeGrafter"/>
</dbReference>
<dbReference type="CDD" id="cd01392">
    <property type="entry name" value="HTH_LacI"/>
    <property type="match status" value="1"/>
</dbReference>
<dbReference type="PANTHER" id="PTHR30146">
    <property type="entry name" value="LACI-RELATED TRANSCRIPTIONAL REPRESSOR"/>
    <property type="match status" value="1"/>
</dbReference>
<evidence type="ECO:0000259" key="4">
    <source>
        <dbReference type="PROSITE" id="PS50932"/>
    </source>
</evidence>
<dbReference type="Pfam" id="PF13377">
    <property type="entry name" value="Peripla_BP_3"/>
    <property type="match status" value="1"/>
</dbReference>
<evidence type="ECO:0000256" key="3">
    <source>
        <dbReference type="ARBA" id="ARBA00023163"/>
    </source>
</evidence>
<dbReference type="InterPro" id="IPR046335">
    <property type="entry name" value="LacI/GalR-like_sensor"/>
</dbReference>
<keyword evidence="6" id="KW-1185">Reference proteome</keyword>
<dbReference type="SUPFAM" id="SSF53822">
    <property type="entry name" value="Periplasmic binding protein-like I"/>
    <property type="match status" value="1"/>
</dbReference>
<dbReference type="InterPro" id="IPR000843">
    <property type="entry name" value="HTH_LacI"/>
</dbReference>
<comment type="caution">
    <text evidence="5">The sequence shown here is derived from an EMBL/GenBank/DDBJ whole genome shotgun (WGS) entry which is preliminary data.</text>
</comment>
<dbReference type="SMART" id="SM00354">
    <property type="entry name" value="HTH_LACI"/>
    <property type="match status" value="1"/>
</dbReference>
<dbReference type="Proteomes" id="UP000444316">
    <property type="component" value="Unassembled WGS sequence"/>
</dbReference>
<dbReference type="PANTHER" id="PTHR30146:SF109">
    <property type="entry name" value="HTH-TYPE TRANSCRIPTIONAL REGULATOR GALS"/>
    <property type="match status" value="1"/>
</dbReference>
<dbReference type="SUPFAM" id="SSF47413">
    <property type="entry name" value="lambda repressor-like DNA-binding domains"/>
    <property type="match status" value="1"/>
</dbReference>
<keyword evidence="2" id="KW-0238">DNA-binding</keyword>
<gene>
    <name evidence="5" type="ORF">GTP23_20955</name>
</gene>
<evidence type="ECO:0000313" key="6">
    <source>
        <dbReference type="Proteomes" id="UP000444316"/>
    </source>
</evidence>
<dbReference type="Gene3D" id="1.10.260.40">
    <property type="entry name" value="lambda repressor-like DNA-binding domains"/>
    <property type="match status" value="1"/>
</dbReference>
<name>A0A845I2Q1_9BURK</name>
<accession>A0A845I2Q1</accession>
<dbReference type="EMBL" id="WWCL01000005">
    <property type="protein sequence ID" value="MYN47519.1"/>
    <property type="molecule type" value="Genomic_DNA"/>
</dbReference>
<reference evidence="5" key="1">
    <citation type="submission" date="2019-12" db="EMBL/GenBank/DDBJ databases">
        <title>Novel species isolated from a subtropical stream in China.</title>
        <authorList>
            <person name="Lu H."/>
        </authorList>
    </citation>
    <scope>NUCLEOTIDE SEQUENCE [LARGE SCALE GENOMIC DNA]</scope>
    <source>
        <strain evidence="5">FT93W</strain>
    </source>
</reference>
<dbReference type="RefSeq" id="WP_161036921.1">
    <property type="nucleotide sequence ID" value="NZ_WWCL01000005.1"/>
</dbReference>
<organism evidence="5 6">
    <name type="scientific">Duganella fentianensis</name>
    <dbReference type="NCBI Taxonomy" id="2692177"/>
    <lineage>
        <taxon>Bacteria</taxon>
        <taxon>Pseudomonadati</taxon>
        <taxon>Pseudomonadota</taxon>
        <taxon>Betaproteobacteria</taxon>
        <taxon>Burkholderiales</taxon>
        <taxon>Oxalobacteraceae</taxon>
        <taxon>Telluria group</taxon>
        <taxon>Duganella</taxon>
    </lineage>
</organism>
<dbReference type="PROSITE" id="PS00356">
    <property type="entry name" value="HTH_LACI_1"/>
    <property type="match status" value="1"/>
</dbReference>
<feature type="domain" description="HTH lacI-type" evidence="4">
    <location>
        <begin position="2"/>
        <end position="56"/>
    </location>
</feature>
<dbReference type="AlphaFoldDB" id="A0A845I2Q1"/>
<dbReference type="Gene3D" id="3.40.50.2300">
    <property type="match status" value="2"/>
</dbReference>
<dbReference type="PROSITE" id="PS50932">
    <property type="entry name" value="HTH_LACI_2"/>
    <property type="match status" value="1"/>
</dbReference>
<sequence length="336" mass="36433">MATLKDVAALAGVGMSTASRAISGAGPVSAEAMKKVQAAVEQLNFRPSSIGRSLSSKSLGMIGIYTPSFFGAYYGTILQQTDIELRAIRRHVVVATGCGEGDRREETIEAVNFLIDRDCDGIVVLAHDLREEDMLALQKKQPRIAFLNRRNPHAPETGFCPDHYRGGELAARALVDAGHRQLAVISGPASAFDNIERISGFYAELERHGITRAYVQQVDGDFSRDSGFGAAAQLLDQGRQFTGMFCANDEMAVGALACLHQRGIGVPQQVSVIGYDDDYTAEYSVPPLSSVHIPMQEVTRNAVRWLLNLCYGTGHEIVREYPVTVSMRATLAQPAS</sequence>
<evidence type="ECO:0000313" key="5">
    <source>
        <dbReference type="EMBL" id="MYN47519.1"/>
    </source>
</evidence>
<dbReference type="InterPro" id="IPR028082">
    <property type="entry name" value="Peripla_BP_I"/>
</dbReference>
<dbReference type="Pfam" id="PF00356">
    <property type="entry name" value="LacI"/>
    <property type="match status" value="1"/>
</dbReference>
<protein>
    <submittedName>
        <fullName evidence="5">Substrate-binding domain-containing protein</fullName>
    </submittedName>
</protein>
<keyword evidence="1" id="KW-0805">Transcription regulation</keyword>
<dbReference type="GO" id="GO:0003700">
    <property type="term" value="F:DNA-binding transcription factor activity"/>
    <property type="evidence" value="ECO:0007669"/>
    <property type="project" value="TreeGrafter"/>
</dbReference>
<keyword evidence="3" id="KW-0804">Transcription</keyword>
<evidence type="ECO:0000256" key="2">
    <source>
        <dbReference type="ARBA" id="ARBA00023125"/>
    </source>
</evidence>
<dbReference type="InterPro" id="IPR010982">
    <property type="entry name" value="Lambda_DNA-bd_dom_sf"/>
</dbReference>
<evidence type="ECO:0000256" key="1">
    <source>
        <dbReference type="ARBA" id="ARBA00023015"/>
    </source>
</evidence>
<proteinExistence type="predicted"/>